<protein>
    <submittedName>
        <fullName evidence="2">Uncharacterized protein</fullName>
    </submittedName>
</protein>
<reference evidence="3" key="1">
    <citation type="submission" date="2016-10" db="EMBL/GenBank/DDBJ databases">
        <authorList>
            <person name="Varghese N."/>
        </authorList>
    </citation>
    <scope>NUCLEOTIDE SEQUENCE [LARGE SCALE GENOMIC DNA]</scope>
    <source>
        <strain evidence="3">DSM 45096 / BCRC 16803 / CGMCC 4.1857 / CIP 109030 / JCM 12277 / KCTC 19219 / NBRC 100920 / 33214</strain>
    </source>
</reference>
<accession>A0A1H8BYL6</accession>
<evidence type="ECO:0000313" key="2">
    <source>
        <dbReference type="EMBL" id="SEM87975.1"/>
    </source>
</evidence>
<sequence>MSTDGWKNFGRYGANRDPGNVHGAVAL</sequence>
<proteinExistence type="predicted"/>
<gene>
    <name evidence="2" type="ORF">SAMN05414137_1942</name>
</gene>
<feature type="region of interest" description="Disordered" evidence="1">
    <location>
        <begin position="1"/>
        <end position="27"/>
    </location>
</feature>
<feature type="non-terminal residue" evidence="2">
    <location>
        <position position="27"/>
    </location>
</feature>
<name>A0A1H8BYL6_STRJI</name>
<dbReference type="AlphaFoldDB" id="A0A1H8BYL6"/>
<dbReference type="EMBL" id="FOAZ01000093">
    <property type="protein sequence ID" value="SEM87975.1"/>
    <property type="molecule type" value="Genomic_DNA"/>
</dbReference>
<keyword evidence="3" id="KW-1185">Reference proteome</keyword>
<evidence type="ECO:0000313" key="3">
    <source>
        <dbReference type="Proteomes" id="UP000183015"/>
    </source>
</evidence>
<evidence type="ECO:0000256" key="1">
    <source>
        <dbReference type="SAM" id="MobiDB-lite"/>
    </source>
</evidence>
<organism evidence="2 3">
    <name type="scientific">Streptacidiphilus jiangxiensis</name>
    <dbReference type="NCBI Taxonomy" id="235985"/>
    <lineage>
        <taxon>Bacteria</taxon>
        <taxon>Bacillati</taxon>
        <taxon>Actinomycetota</taxon>
        <taxon>Actinomycetes</taxon>
        <taxon>Kitasatosporales</taxon>
        <taxon>Streptomycetaceae</taxon>
        <taxon>Streptacidiphilus</taxon>
    </lineage>
</organism>
<dbReference type="Proteomes" id="UP000183015">
    <property type="component" value="Unassembled WGS sequence"/>
</dbReference>